<proteinExistence type="inferred from homology"/>
<dbReference type="InterPro" id="IPR024899">
    <property type="entry name" value="CowN"/>
</dbReference>
<name>A0A371YX88_9PROT</name>
<evidence type="ECO:0000256" key="1">
    <source>
        <dbReference type="ARBA" id="ARBA00023231"/>
    </source>
</evidence>
<sequence>MSAQIDRYVSFRNVEWERRTAEVFDLLQVHFDTNTSPFWKYFLRQRDIAHYQGLDDLRVLHNFLPTLKDILEDLDDGVTLGKLEELEVLCM</sequence>
<dbReference type="NCBIfam" id="NF033689">
    <property type="entry name" value="N2Fix_CO_CowN"/>
    <property type="match status" value="1"/>
</dbReference>
<dbReference type="RefSeq" id="WP_116703982.1">
    <property type="nucleotide sequence ID" value="NZ_QUWV01000149.1"/>
</dbReference>
<dbReference type="EMBL" id="QUWV01000149">
    <property type="protein sequence ID" value="RFD18835.1"/>
    <property type="molecule type" value="Genomic_DNA"/>
</dbReference>
<accession>A0A371YX88</accession>
<evidence type="ECO:0000313" key="3">
    <source>
        <dbReference type="EMBL" id="RFD18835.1"/>
    </source>
</evidence>
<dbReference type="GO" id="GO:0009399">
    <property type="term" value="P:nitrogen fixation"/>
    <property type="evidence" value="ECO:0007669"/>
    <property type="project" value="UniProtKB-UniRule"/>
</dbReference>
<gene>
    <name evidence="2" type="primary">cowN</name>
    <name evidence="3" type="ORF">DY926_14320</name>
</gene>
<comment type="function">
    <text evidence="2">Is required to sustain N(2)-dependent growth in the presence of low levels of carbon monoxide (CO). Probably acts by protecting the N(2) fixation ability of the nitrogenase complex, which is inactivated in the presence of CO.</text>
</comment>
<keyword evidence="4" id="KW-1185">Reference proteome</keyword>
<dbReference type="Pfam" id="PF20543">
    <property type="entry name" value="CowN"/>
    <property type="match status" value="1"/>
</dbReference>
<dbReference type="Proteomes" id="UP000262371">
    <property type="component" value="Unassembled WGS sequence"/>
</dbReference>
<evidence type="ECO:0000256" key="2">
    <source>
        <dbReference type="HAMAP-Rule" id="MF_02117"/>
    </source>
</evidence>
<organism evidence="3 4">
    <name type="scientific">Komagataeibacter melaceti</name>
    <dbReference type="NCBI Taxonomy" id="2766577"/>
    <lineage>
        <taxon>Bacteria</taxon>
        <taxon>Pseudomonadati</taxon>
        <taxon>Pseudomonadota</taxon>
        <taxon>Alphaproteobacteria</taxon>
        <taxon>Acetobacterales</taxon>
        <taxon>Acetobacteraceae</taxon>
        <taxon>Komagataeibacter</taxon>
    </lineage>
</organism>
<reference evidence="3 4" key="1">
    <citation type="submission" date="2018-08" db="EMBL/GenBank/DDBJ databases">
        <title>Komagataeibacter sp. AV 382.</title>
        <authorList>
            <person name="Skraban J."/>
            <person name="Trcek J."/>
        </authorList>
    </citation>
    <scope>NUCLEOTIDE SEQUENCE [LARGE SCALE GENOMIC DNA]</scope>
    <source>
        <strain evidence="3 4">AV 382</strain>
    </source>
</reference>
<protein>
    <recommendedName>
        <fullName evidence="2">N(2)-fixation sustaining protein CowN</fullName>
    </recommendedName>
    <alternativeName>
        <fullName evidence="2">CO weal-nitrogenase</fullName>
    </alternativeName>
</protein>
<comment type="caution">
    <text evidence="3">The sequence shown here is derived from an EMBL/GenBank/DDBJ whole genome shotgun (WGS) entry which is preliminary data.</text>
</comment>
<keyword evidence="1 2" id="KW-0535">Nitrogen fixation</keyword>
<dbReference type="OrthoDB" id="7689335at2"/>
<comment type="similarity">
    <text evidence="2">Belongs to the CowN family.</text>
</comment>
<dbReference type="AlphaFoldDB" id="A0A371YX88"/>
<evidence type="ECO:0000313" key="4">
    <source>
        <dbReference type="Proteomes" id="UP000262371"/>
    </source>
</evidence>
<dbReference type="HAMAP" id="MF_02117">
    <property type="entry name" value="CowN"/>
    <property type="match status" value="1"/>
</dbReference>